<gene>
    <name evidence="13" type="primary">rip1_1</name>
    <name evidence="13" type="ORF">GALL_418370</name>
</gene>
<dbReference type="InterPro" id="IPR036034">
    <property type="entry name" value="PDZ_sf"/>
</dbReference>
<protein>
    <submittedName>
        <fullName evidence="13">Zinc metalloprotease Rip1</fullName>
        <ecNumber evidence="13">3.4.24.-</ecNumber>
    </submittedName>
</protein>
<dbReference type="GO" id="GO:0016020">
    <property type="term" value="C:membrane"/>
    <property type="evidence" value="ECO:0007669"/>
    <property type="project" value="UniProtKB-SubCell"/>
</dbReference>
<dbReference type="SUPFAM" id="SSF50156">
    <property type="entry name" value="PDZ domain-like"/>
    <property type="match status" value="1"/>
</dbReference>
<feature type="transmembrane region" description="Helical" evidence="10">
    <location>
        <begin position="122"/>
        <end position="147"/>
    </location>
</feature>
<dbReference type="InterPro" id="IPR004387">
    <property type="entry name" value="Pept_M50_Zn"/>
</dbReference>
<dbReference type="InterPro" id="IPR041489">
    <property type="entry name" value="PDZ_6"/>
</dbReference>
<accession>A0A1J5PZS0</accession>
<keyword evidence="5 13" id="KW-0378">Hydrolase</keyword>
<organism evidence="13">
    <name type="scientific">mine drainage metagenome</name>
    <dbReference type="NCBI Taxonomy" id="410659"/>
    <lineage>
        <taxon>unclassified sequences</taxon>
        <taxon>metagenomes</taxon>
        <taxon>ecological metagenomes</taxon>
    </lineage>
</organism>
<comment type="caution">
    <text evidence="13">The sequence shown here is derived from an EMBL/GenBank/DDBJ whole genome shotgun (WGS) entry which is preliminary data.</text>
</comment>
<evidence type="ECO:0000256" key="7">
    <source>
        <dbReference type="ARBA" id="ARBA00022989"/>
    </source>
</evidence>
<dbReference type="Pfam" id="PF02163">
    <property type="entry name" value="Peptidase_M50"/>
    <property type="match status" value="1"/>
</dbReference>
<evidence type="ECO:0000256" key="3">
    <source>
        <dbReference type="ARBA" id="ARBA00022670"/>
    </source>
</evidence>
<keyword evidence="7 10" id="KW-1133">Transmembrane helix</keyword>
<evidence type="ECO:0000256" key="10">
    <source>
        <dbReference type="SAM" id="Phobius"/>
    </source>
</evidence>
<feature type="domain" description="Peptidase M50" evidence="11">
    <location>
        <begin position="10"/>
        <end position="391"/>
    </location>
</feature>
<dbReference type="GO" id="GO:0004222">
    <property type="term" value="F:metalloendopeptidase activity"/>
    <property type="evidence" value="ECO:0007669"/>
    <property type="project" value="InterPro"/>
</dbReference>
<evidence type="ECO:0000256" key="4">
    <source>
        <dbReference type="ARBA" id="ARBA00022692"/>
    </source>
</evidence>
<name>A0A1J5PZS0_9ZZZZ</name>
<dbReference type="GO" id="GO:0006508">
    <property type="term" value="P:proteolysis"/>
    <property type="evidence" value="ECO:0007669"/>
    <property type="project" value="UniProtKB-KW"/>
</dbReference>
<keyword evidence="3 13" id="KW-0645">Protease</keyword>
<dbReference type="PANTHER" id="PTHR42837:SF2">
    <property type="entry name" value="MEMBRANE METALLOPROTEASE ARASP2, CHLOROPLASTIC-RELATED"/>
    <property type="match status" value="1"/>
</dbReference>
<reference evidence="13" key="1">
    <citation type="submission" date="2016-10" db="EMBL/GenBank/DDBJ databases">
        <title>Sequence of Gallionella enrichment culture.</title>
        <authorList>
            <person name="Poehlein A."/>
            <person name="Muehling M."/>
            <person name="Daniel R."/>
        </authorList>
    </citation>
    <scope>NUCLEOTIDE SEQUENCE</scope>
</reference>
<evidence type="ECO:0000313" key="13">
    <source>
        <dbReference type="EMBL" id="OIQ76480.1"/>
    </source>
</evidence>
<feature type="transmembrane region" description="Helical" evidence="10">
    <location>
        <begin position="411"/>
        <end position="431"/>
    </location>
</feature>
<dbReference type="EMBL" id="MLJW01001856">
    <property type="protein sequence ID" value="OIQ76480.1"/>
    <property type="molecule type" value="Genomic_DNA"/>
</dbReference>
<dbReference type="Gene3D" id="2.30.42.10">
    <property type="match status" value="1"/>
</dbReference>
<keyword evidence="4 10" id="KW-0812">Transmembrane</keyword>
<comment type="subcellular location">
    <subcellularLocation>
        <location evidence="2">Membrane</location>
        <topology evidence="2">Multi-pass membrane protein</topology>
    </subcellularLocation>
</comment>
<evidence type="ECO:0000256" key="9">
    <source>
        <dbReference type="ARBA" id="ARBA00023136"/>
    </source>
</evidence>
<comment type="cofactor">
    <cofactor evidence="1">
        <name>Zn(2+)</name>
        <dbReference type="ChEBI" id="CHEBI:29105"/>
    </cofactor>
</comment>
<evidence type="ECO:0000256" key="8">
    <source>
        <dbReference type="ARBA" id="ARBA00023049"/>
    </source>
</evidence>
<dbReference type="InterPro" id="IPR008915">
    <property type="entry name" value="Peptidase_M50"/>
</dbReference>
<feature type="transmembrane region" description="Helical" evidence="10">
    <location>
        <begin position="352"/>
        <end position="372"/>
    </location>
</feature>
<keyword evidence="9 10" id="KW-0472">Membrane</keyword>
<feature type="domain" description="PDZ" evidence="12">
    <location>
        <begin position="179"/>
        <end position="225"/>
    </location>
</feature>
<dbReference type="AlphaFoldDB" id="A0A1J5PZS0"/>
<dbReference type="EC" id="3.4.24.-" evidence="13"/>
<keyword evidence="8 13" id="KW-0482">Metalloprotease</keyword>
<evidence type="ECO:0000256" key="6">
    <source>
        <dbReference type="ARBA" id="ARBA00022833"/>
    </source>
</evidence>
<evidence type="ECO:0000256" key="2">
    <source>
        <dbReference type="ARBA" id="ARBA00004141"/>
    </source>
</evidence>
<evidence type="ECO:0000256" key="1">
    <source>
        <dbReference type="ARBA" id="ARBA00001947"/>
    </source>
</evidence>
<sequence>MAYAIGVLVMVVGLLLSIGLHEVGHMVPAKKFGVRVSQYMVGFGPTLWSRTKGETEYGVKAIPLGGYVRLIGMYPPAEAVGNPEAKGAVGRMIAQAREASAEEIRPGEDGRAFYRLSTPKKLIVMLGGPTMNLVIAVVLFTIVLAGFGLPESSTTLAQVSQCVLPAGAPARACTATDQAAPAALAGLRAGDTVVRYDGVGVTSWTQLQGLIQHSGGRSVPVVVERSGHQITTTLTPIEAQRPQLAADGTVVKAADGTTVTTSVGFAGISPSTALVPQPLSTVPGFVGNALGQTFAVIGTLPARVVDVARAAFGTAPRTTSSVIGVVGIGRFAGEIASDNVSGYDLAARIRDMLGLIAGLNLALFAFNMIPLLPLDGGHVLGALWEGGRRQVARLRGLPRPRPVDIARMTPIAYGVFVLLAGMGVLLIYADIVRPVNL</sequence>
<evidence type="ECO:0000259" key="11">
    <source>
        <dbReference type="Pfam" id="PF02163"/>
    </source>
</evidence>
<keyword evidence="6" id="KW-0862">Zinc</keyword>
<dbReference type="Pfam" id="PF17820">
    <property type="entry name" value="PDZ_6"/>
    <property type="match status" value="1"/>
</dbReference>
<evidence type="ECO:0000256" key="5">
    <source>
        <dbReference type="ARBA" id="ARBA00022801"/>
    </source>
</evidence>
<dbReference type="CDD" id="cd06163">
    <property type="entry name" value="S2P-M50_PDZ_RseP-like"/>
    <property type="match status" value="1"/>
</dbReference>
<dbReference type="CDD" id="cd05709">
    <property type="entry name" value="S2P-M50"/>
    <property type="match status" value="1"/>
</dbReference>
<proteinExistence type="predicted"/>
<evidence type="ECO:0000259" key="12">
    <source>
        <dbReference type="Pfam" id="PF17820"/>
    </source>
</evidence>
<dbReference type="PANTHER" id="PTHR42837">
    <property type="entry name" value="REGULATOR OF SIGMA-E PROTEASE RSEP"/>
    <property type="match status" value="1"/>
</dbReference>